<dbReference type="Ensembl" id="ENSACCT00020006460.1">
    <property type="protein sequence ID" value="ENSACCP00020006193.1"/>
    <property type="gene ID" value="ENSACCG00020004241.1"/>
</dbReference>
<keyword evidence="6" id="KW-1185">Reference proteome</keyword>
<dbReference type="AlphaFoldDB" id="A0A663E1X4"/>
<keyword evidence="3" id="KW-0904">Protein phosphatase</keyword>
<dbReference type="EC" id="3.1.3.48" evidence="1"/>
<evidence type="ECO:0000259" key="4">
    <source>
        <dbReference type="Pfam" id="PF05706"/>
    </source>
</evidence>
<dbReference type="InterPro" id="IPR022778">
    <property type="entry name" value="CDKN3"/>
</dbReference>
<evidence type="ECO:0000256" key="2">
    <source>
        <dbReference type="ARBA" id="ARBA00022801"/>
    </source>
</evidence>
<reference evidence="5" key="2">
    <citation type="submission" date="2025-09" db="UniProtKB">
        <authorList>
            <consortium name="Ensembl"/>
        </authorList>
    </citation>
    <scope>IDENTIFICATION</scope>
</reference>
<dbReference type="Pfam" id="PF05706">
    <property type="entry name" value="CDKN3"/>
    <property type="match status" value="1"/>
</dbReference>
<feature type="domain" description="CDKN3" evidence="4">
    <location>
        <begin position="1"/>
        <end position="47"/>
    </location>
</feature>
<name>A0A663E1X4_AQUCH</name>
<dbReference type="GO" id="GO:0004725">
    <property type="term" value="F:protein tyrosine phosphatase activity"/>
    <property type="evidence" value="ECO:0007669"/>
    <property type="project" value="UniProtKB-EC"/>
</dbReference>
<evidence type="ECO:0000313" key="5">
    <source>
        <dbReference type="Ensembl" id="ENSACCP00020006193.1"/>
    </source>
</evidence>
<accession>A0A663E1X4</accession>
<reference evidence="5" key="1">
    <citation type="submission" date="2025-08" db="UniProtKB">
        <authorList>
            <consortium name="Ensembl"/>
        </authorList>
    </citation>
    <scope>IDENTIFICATION</scope>
</reference>
<proteinExistence type="predicted"/>
<sequence length="60" mass="6596">MQAGDFDSSDEEAAEEDLRPLPISWLSLSPFYSSESLGLCSLPGKKHSLKFTGMFGAEER</sequence>
<keyword evidence="2" id="KW-0378">Hydrolase</keyword>
<protein>
    <recommendedName>
        <fullName evidence="1">protein-tyrosine-phosphatase</fullName>
        <ecNumber evidence="1">3.1.3.48</ecNumber>
    </recommendedName>
</protein>
<evidence type="ECO:0000256" key="1">
    <source>
        <dbReference type="ARBA" id="ARBA00013064"/>
    </source>
</evidence>
<organism evidence="5 6">
    <name type="scientific">Aquila chrysaetos chrysaetos</name>
    <dbReference type="NCBI Taxonomy" id="223781"/>
    <lineage>
        <taxon>Eukaryota</taxon>
        <taxon>Metazoa</taxon>
        <taxon>Chordata</taxon>
        <taxon>Craniata</taxon>
        <taxon>Vertebrata</taxon>
        <taxon>Euteleostomi</taxon>
        <taxon>Archelosauria</taxon>
        <taxon>Archosauria</taxon>
        <taxon>Dinosauria</taxon>
        <taxon>Saurischia</taxon>
        <taxon>Theropoda</taxon>
        <taxon>Coelurosauria</taxon>
        <taxon>Aves</taxon>
        <taxon>Neognathae</taxon>
        <taxon>Neoaves</taxon>
        <taxon>Telluraves</taxon>
        <taxon>Accipitrimorphae</taxon>
        <taxon>Accipitriformes</taxon>
        <taxon>Accipitridae</taxon>
        <taxon>Accipitrinae</taxon>
        <taxon>Aquila</taxon>
    </lineage>
</organism>
<evidence type="ECO:0000313" key="6">
    <source>
        <dbReference type="Proteomes" id="UP000472275"/>
    </source>
</evidence>
<dbReference type="Proteomes" id="UP000472275">
    <property type="component" value="Chromosome 2"/>
</dbReference>
<evidence type="ECO:0000256" key="3">
    <source>
        <dbReference type="ARBA" id="ARBA00022912"/>
    </source>
</evidence>
<dbReference type="InParanoid" id="A0A663E1X4"/>